<dbReference type="EMBL" id="RKHJ01000001">
    <property type="protein sequence ID" value="ROR64853.1"/>
    <property type="molecule type" value="Genomic_DNA"/>
</dbReference>
<keyword evidence="1" id="KW-0812">Transmembrane</keyword>
<name>A0A3N2AP85_9MICO</name>
<evidence type="ECO:0000313" key="2">
    <source>
        <dbReference type="EMBL" id="ROR64853.1"/>
    </source>
</evidence>
<evidence type="ECO:0000256" key="1">
    <source>
        <dbReference type="SAM" id="Phobius"/>
    </source>
</evidence>
<keyword evidence="1" id="KW-0472">Membrane</keyword>
<keyword evidence="3" id="KW-1185">Reference proteome</keyword>
<protein>
    <submittedName>
        <fullName evidence="2">Uncharacterized protein</fullName>
    </submittedName>
</protein>
<evidence type="ECO:0000313" key="3">
    <source>
        <dbReference type="Proteomes" id="UP000275456"/>
    </source>
</evidence>
<feature type="transmembrane region" description="Helical" evidence="1">
    <location>
        <begin position="54"/>
        <end position="72"/>
    </location>
</feature>
<accession>A0A3N2AP85</accession>
<comment type="caution">
    <text evidence="2">The sequence shown here is derived from an EMBL/GenBank/DDBJ whole genome shotgun (WGS) entry which is preliminary data.</text>
</comment>
<proteinExistence type="predicted"/>
<dbReference type="AlphaFoldDB" id="A0A3N2AP85"/>
<reference evidence="2 3" key="1">
    <citation type="submission" date="2018-11" db="EMBL/GenBank/DDBJ databases">
        <title>Sequencing the genomes of 1000 actinobacteria strains.</title>
        <authorList>
            <person name="Klenk H.-P."/>
        </authorList>
    </citation>
    <scope>NUCLEOTIDE SEQUENCE [LARGE SCALE GENOMIC DNA]</scope>
    <source>
        <strain evidence="2 3">DSM 9580</strain>
    </source>
</reference>
<feature type="transmembrane region" description="Helical" evidence="1">
    <location>
        <begin position="25"/>
        <end position="48"/>
    </location>
</feature>
<keyword evidence="1" id="KW-1133">Transmembrane helix</keyword>
<organism evidence="2 3">
    <name type="scientific">Agrococcus jenensis</name>
    <dbReference type="NCBI Taxonomy" id="46353"/>
    <lineage>
        <taxon>Bacteria</taxon>
        <taxon>Bacillati</taxon>
        <taxon>Actinomycetota</taxon>
        <taxon>Actinomycetes</taxon>
        <taxon>Micrococcales</taxon>
        <taxon>Microbacteriaceae</taxon>
        <taxon>Agrococcus</taxon>
    </lineage>
</organism>
<sequence>MTAEGETTAPEDRLSLRRLALRRRAFASSLVVAAATTVITGCAHAVGGGVAPDALLLLAAFVTTLLVLAPVLGARGSAPRRVVAVTIAQLLQHGVYSLPRPSASAHAGPAAGHHDTGLHDAALGPILVEHAHAAMPLAHVAAGVITLWLLRAVPRAVAAVLEAMSLRLAAAALAWTPPRVRRAASVSAVSPAHRAALDVLRSALVRRGPPALAV</sequence>
<dbReference type="Proteomes" id="UP000275456">
    <property type="component" value="Unassembled WGS sequence"/>
</dbReference>
<gene>
    <name evidence="2" type="ORF">EDD26_0204</name>
</gene>
<dbReference type="RefSeq" id="WP_123696010.1">
    <property type="nucleotide sequence ID" value="NZ_RKHJ01000001.1"/>
</dbReference>